<reference evidence="9" key="1">
    <citation type="journal article" date="2018" name="Nat. Microbiol.">
        <title>Leveraging single-cell genomics to expand the fungal tree of life.</title>
        <authorList>
            <person name="Ahrendt S.R."/>
            <person name="Quandt C.A."/>
            <person name="Ciobanu D."/>
            <person name="Clum A."/>
            <person name="Salamov A."/>
            <person name="Andreopoulos B."/>
            <person name="Cheng J.F."/>
            <person name="Woyke T."/>
            <person name="Pelin A."/>
            <person name="Henrissat B."/>
            <person name="Reynolds N.K."/>
            <person name="Benny G.L."/>
            <person name="Smith M.E."/>
            <person name="James T.Y."/>
            <person name="Grigoriev I.V."/>
        </authorList>
    </citation>
    <scope>NUCLEOTIDE SEQUENCE [LARGE SCALE GENOMIC DNA]</scope>
    <source>
        <strain evidence="9">RSA 468</strain>
    </source>
</reference>
<organism evidence="8 9">
    <name type="scientific">Dimargaris cristalligena</name>
    <dbReference type="NCBI Taxonomy" id="215637"/>
    <lineage>
        <taxon>Eukaryota</taxon>
        <taxon>Fungi</taxon>
        <taxon>Fungi incertae sedis</taxon>
        <taxon>Zoopagomycota</taxon>
        <taxon>Kickxellomycotina</taxon>
        <taxon>Dimargaritomycetes</taxon>
        <taxon>Dimargaritales</taxon>
        <taxon>Dimargaritaceae</taxon>
        <taxon>Dimargaris</taxon>
    </lineage>
</organism>
<dbReference type="GO" id="GO:0046872">
    <property type="term" value="F:metal ion binding"/>
    <property type="evidence" value="ECO:0007669"/>
    <property type="project" value="UniProtKB-KW"/>
</dbReference>
<dbReference type="GO" id="GO:0051056">
    <property type="term" value="P:regulation of small GTPase mediated signal transduction"/>
    <property type="evidence" value="ECO:0007669"/>
    <property type="project" value="TreeGrafter"/>
</dbReference>
<proteinExistence type="predicted"/>
<dbReference type="PROSITE" id="PS00478">
    <property type="entry name" value="LIM_DOMAIN_1"/>
    <property type="match status" value="3"/>
</dbReference>
<dbReference type="PANTHER" id="PTHR14963">
    <property type="entry name" value="RHO GTPASE ACTIVATING PROTEIN 18,19-RELATED"/>
    <property type="match status" value="1"/>
</dbReference>
<dbReference type="CDD" id="cd09392">
    <property type="entry name" value="LIM2_Lrg1p_like"/>
    <property type="match status" value="1"/>
</dbReference>
<protein>
    <submittedName>
        <fullName evidence="8">Uncharacterized protein</fullName>
    </submittedName>
</protein>
<dbReference type="Pfam" id="PF00412">
    <property type="entry name" value="LIM"/>
    <property type="match status" value="3"/>
</dbReference>
<sequence length="1022" mass="115682">MSSSTETSPRATDKICTRCEKPLPRHFVRALNASYHLECFTCLVCGQVVANRFFPITAPSGETFALCEKDYYRQLDLLCYKCDQPLHTSYISADDKKYHLDHFTCSVCPTIFGPDDVYYEEKGNIYCGEHYAQIASIKCVGCQLGILKQYIEITTDTVAEPWHPECYMIYKFWHVRIAPQVYTPTTVSLDKDQIVDRRPPSLSAISEEQIYSIWTILSTFEESSATCISDMLIHVSDGVYGEALNVAEKFIMHVHTIFTAIDDLEDQLAQFDDATGKSRLQHTKEPKILCKRIIRFFALLSNPESPNTNGIEMTEELLSLVTGLAHYLKMLIRSALMGALKAEREYGSKISLNGLLHKLAEINDRETASSFRLLYRDIGVTSDLCALCQVTLEEECISHKSQRWHKACFNCDHCGRNLKTLYRKALYDEASRRILCTTCMPDESAEQQFNFVTQLEQYSFLLRVALKRLYNLLNRKGIRMTASQRHPALHGPPKKEELDGIPSSYPEIDQLPHKVDDKLPEERVQTVSAPADTTPLTNGQSMPSVCAVKGALATVDKEYEDPQVRETLRNPPSPADQTVATIPDSPGHQADLKRRPTLERHSVHEDAVKLIVISDHPSDAAAELDTVPPKDTLAAEGARPVEVFRDPQFYRPTVVEQAAHWPTRPNEQQYHRSLYPRSQTDGSLPVGHAKEKTLLCDLSPLEHFVAKHVAVLQLMPLVQTYVTPDELLSMVGSRKQSIWTRLKANMNQTKKPKGKVKDVVFGASIEELVERQGVESQHTTVSTFVRVPLFVELCTDALKSKNLGVEGIFRKNGNIRRLRELSDAIDNDIHSVDLSNETAVQCAALMKKFFREMAEPLLTFKLHKLFLACDKIKDEQDQRRAYHYACCLLPMPNRDCIEVLFGLLRFVAQYAHIGAEEGSLMDLGNLCTVVTPNILYSSSKDPLKDDSFAAIQVIYNLLQNQDRYWNIPSDIALVLQQEQRMGENLSILHSKDILKRVEHVFRSMKKSQSNVDSVGDRAKSPY</sequence>
<dbReference type="PROSITE" id="PS50023">
    <property type="entry name" value="LIM_DOMAIN_2"/>
    <property type="match status" value="3"/>
</dbReference>
<dbReference type="EMBL" id="ML002625">
    <property type="protein sequence ID" value="RKP36603.1"/>
    <property type="molecule type" value="Genomic_DNA"/>
</dbReference>
<dbReference type="PANTHER" id="PTHR14963:SF1">
    <property type="entry name" value="RHO GTPASE-ACTIVATING PROTEIN CONUNDRUM"/>
    <property type="match status" value="1"/>
</dbReference>
<dbReference type="Pfam" id="PF00620">
    <property type="entry name" value="RhoGAP"/>
    <property type="match status" value="1"/>
</dbReference>
<dbReference type="InterPro" id="IPR001781">
    <property type="entry name" value="Znf_LIM"/>
</dbReference>
<dbReference type="GO" id="GO:0005737">
    <property type="term" value="C:cytoplasm"/>
    <property type="evidence" value="ECO:0007669"/>
    <property type="project" value="TreeGrafter"/>
</dbReference>
<dbReference type="AlphaFoldDB" id="A0A4P9ZSY4"/>
<feature type="domain" description="LIM zinc-binding" evidence="6">
    <location>
        <begin position="383"/>
        <end position="446"/>
    </location>
</feature>
<evidence type="ECO:0000256" key="2">
    <source>
        <dbReference type="ARBA" id="ARBA00022723"/>
    </source>
</evidence>
<keyword evidence="4" id="KW-0440">LIM domain</keyword>
<feature type="domain" description="LIM zinc-binding" evidence="6">
    <location>
        <begin position="14"/>
        <end position="76"/>
    </location>
</feature>
<keyword evidence="2 4" id="KW-0479">Metal-binding</keyword>
<dbReference type="GO" id="GO:0007165">
    <property type="term" value="P:signal transduction"/>
    <property type="evidence" value="ECO:0007669"/>
    <property type="project" value="InterPro"/>
</dbReference>
<dbReference type="GO" id="GO:0030833">
    <property type="term" value="P:regulation of actin filament polymerization"/>
    <property type="evidence" value="ECO:0007669"/>
    <property type="project" value="TreeGrafter"/>
</dbReference>
<dbReference type="SUPFAM" id="SSF57716">
    <property type="entry name" value="Glucocorticoid receptor-like (DNA-binding domain)"/>
    <property type="match status" value="2"/>
</dbReference>
<dbReference type="STRING" id="215637.A0A4P9ZSY4"/>
<dbReference type="GO" id="GO:0005096">
    <property type="term" value="F:GTPase activator activity"/>
    <property type="evidence" value="ECO:0007669"/>
    <property type="project" value="UniProtKB-KW"/>
</dbReference>
<dbReference type="Proteomes" id="UP000268162">
    <property type="component" value="Unassembled WGS sequence"/>
</dbReference>
<dbReference type="Gene3D" id="1.10.555.10">
    <property type="entry name" value="Rho GTPase activation protein"/>
    <property type="match status" value="1"/>
</dbReference>
<feature type="region of interest" description="Disordered" evidence="5">
    <location>
        <begin position="483"/>
        <end position="504"/>
    </location>
</feature>
<dbReference type="InterPro" id="IPR000198">
    <property type="entry name" value="RhoGAP_dom"/>
</dbReference>
<evidence type="ECO:0000256" key="1">
    <source>
        <dbReference type="ARBA" id="ARBA00022468"/>
    </source>
</evidence>
<dbReference type="Gene3D" id="2.10.110.10">
    <property type="entry name" value="Cysteine Rich Protein"/>
    <property type="match status" value="3"/>
</dbReference>
<keyword evidence="1" id="KW-0343">GTPase activation</keyword>
<dbReference type="SMART" id="SM00132">
    <property type="entry name" value="LIM"/>
    <property type="match status" value="3"/>
</dbReference>
<evidence type="ECO:0000259" key="6">
    <source>
        <dbReference type="PROSITE" id="PS50023"/>
    </source>
</evidence>
<accession>A0A4P9ZSY4</accession>
<feature type="domain" description="Rho-GAP" evidence="7">
    <location>
        <begin position="763"/>
        <end position="965"/>
    </location>
</feature>
<evidence type="ECO:0000256" key="4">
    <source>
        <dbReference type="PROSITE-ProRule" id="PRU00125"/>
    </source>
</evidence>
<dbReference type="SUPFAM" id="SSF48350">
    <property type="entry name" value="GTPase activation domain, GAP"/>
    <property type="match status" value="1"/>
</dbReference>
<dbReference type="PROSITE" id="PS50238">
    <property type="entry name" value="RHOGAP"/>
    <property type="match status" value="1"/>
</dbReference>
<dbReference type="SMART" id="SM00324">
    <property type="entry name" value="RhoGAP"/>
    <property type="match status" value="1"/>
</dbReference>
<name>A0A4P9ZSY4_9FUNG</name>
<keyword evidence="3 4" id="KW-0862">Zinc</keyword>
<feature type="domain" description="LIM zinc-binding" evidence="6">
    <location>
        <begin position="77"/>
        <end position="137"/>
    </location>
</feature>
<evidence type="ECO:0000256" key="3">
    <source>
        <dbReference type="ARBA" id="ARBA00022833"/>
    </source>
</evidence>
<dbReference type="InterPro" id="IPR008936">
    <property type="entry name" value="Rho_GTPase_activation_prot"/>
</dbReference>
<evidence type="ECO:0000313" key="8">
    <source>
        <dbReference type="EMBL" id="RKP36603.1"/>
    </source>
</evidence>
<evidence type="ECO:0000259" key="7">
    <source>
        <dbReference type="PROSITE" id="PS50238"/>
    </source>
</evidence>
<evidence type="ECO:0000313" key="9">
    <source>
        <dbReference type="Proteomes" id="UP000268162"/>
    </source>
</evidence>
<evidence type="ECO:0000256" key="5">
    <source>
        <dbReference type="SAM" id="MobiDB-lite"/>
    </source>
</evidence>
<keyword evidence="9" id="KW-1185">Reference proteome</keyword>
<feature type="region of interest" description="Disordered" evidence="5">
    <location>
        <begin position="561"/>
        <end position="590"/>
    </location>
</feature>
<gene>
    <name evidence="8" type="ORF">BJ085DRAFT_21045</name>
</gene>